<dbReference type="PANTHER" id="PTHR30401">
    <property type="entry name" value="TRNA 2-SELENOURIDINE SYNTHASE"/>
    <property type="match status" value="1"/>
</dbReference>
<gene>
    <name evidence="3" type="ORF">MNBD_GAMMA23-759</name>
</gene>
<dbReference type="SUPFAM" id="SSF52540">
    <property type="entry name" value="P-loop containing nucleoside triphosphate hydrolases"/>
    <property type="match status" value="1"/>
</dbReference>
<dbReference type="GO" id="GO:0002098">
    <property type="term" value="P:tRNA wobble uridine modification"/>
    <property type="evidence" value="ECO:0007669"/>
    <property type="project" value="InterPro"/>
</dbReference>
<name>A0A3B0ZK58_9ZZZZ</name>
<dbReference type="InterPro" id="IPR058840">
    <property type="entry name" value="AAA_SelU"/>
</dbReference>
<dbReference type="HAMAP" id="MF_01622">
    <property type="entry name" value="tRNA_sel_U_synth"/>
    <property type="match status" value="1"/>
</dbReference>
<dbReference type="PANTHER" id="PTHR30401:SF0">
    <property type="entry name" value="TRNA 2-SELENOURIDINE SYNTHASE"/>
    <property type="match status" value="1"/>
</dbReference>
<dbReference type="SUPFAM" id="SSF52821">
    <property type="entry name" value="Rhodanese/Cell cycle control phosphatase"/>
    <property type="match status" value="1"/>
</dbReference>
<evidence type="ECO:0000313" key="3">
    <source>
        <dbReference type="EMBL" id="VAW93848.1"/>
    </source>
</evidence>
<dbReference type="Gene3D" id="3.40.250.10">
    <property type="entry name" value="Rhodanese-like domain"/>
    <property type="match status" value="1"/>
</dbReference>
<dbReference type="InterPro" id="IPR036873">
    <property type="entry name" value="Rhodanese-like_dom_sf"/>
</dbReference>
<dbReference type="GO" id="GO:0043828">
    <property type="term" value="F:tRNA 2-selenouridine synthase activity"/>
    <property type="evidence" value="ECO:0007669"/>
    <property type="project" value="InterPro"/>
</dbReference>
<dbReference type="InterPro" id="IPR001763">
    <property type="entry name" value="Rhodanese-like_dom"/>
</dbReference>
<proteinExistence type="inferred from homology"/>
<reference evidence="3" key="1">
    <citation type="submission" date="2018-06" db="EMBL/GenBank/DDBJ databases">
        <authorList>
            <person name="Zhirakovskaya E."/>
        </authorList>
    </citation>
    <scope>NUCLEOTIDE SEQUENCE</scope>
</reference>
<dbReference type="EMBL" id="UOFT01000034">
    <property type="protein sequence ID" value="VAW93848.1"/>
    <property type="molecule type" value="Genomic_DNA"/>
</dbReference>
<evidence type="ECO:0000259" key="2">
    <source>
        <dbReference type="PROSITE" id="PS50206"/>
    </source>
</evidence>
<dbReference type="NCBIfam" id="TIGR03167">
    <property type="entry name" value="tRNA_sel_U_synt"/>
    <property type="match status" value="1"/>
</dbReference>
<sequence>MTITSAIELPQIDDYHSLFLNNVPLLDVRAPIEFSQGAFPFTQNIPLMNDQERADIGTRYKNLGQDEAIKLGHQLVQGKIKSERVDRWAYFFEQHPQGILYCFRGGMRSKISQQWIYERTGIIYPRIKGGYKAMRRFLIDELEVSTQRINPVILGGRTGAGKTLLLNTIKQKIDLEGLYHHRGSVFGKHPTPQPTQIDIENALSIELLKHLHQGHEQIVLEDEGSNIGSRRTPECLIKKTQHSPVVLLEASIEERINITFQEYIIEDLAEYQSFYGEENGFQHWAEQLKISIDKIQRRLGGLRYKELKIILNNAIQQQLSGNTDAHKQWIKVLLVDYYDPMYDYQLGKKQQRVIFKGKQNEVLDYLTAEYKISRITFP</sequence>
<dbReference type="InterPro" id="IPR027417">
    <property type="entry name" value="P-loop_NTPase"/>
</dbReference>
<evidence type="ECO:0000256" key="1">
    <source>
        <dbReference type="ARBA" id="ARBA00023266"/>
    </source>
</evidence>
<keyword evidence="1" id="KW-0711">Selenium</keyword>
<accession>A0A3B0ZK58</accession>
<dbReference type="AlphaFoldDB" id="A0A3B0ZK58"/>
<dbReference type="Pfam" id="PF26341">
    <property type="entry name" value="AAA_SelU"/>
    <property type="match status" value="1"/>
</dbReference>
<dbReference type="NCBIfam" id="NF008751">
    <property type="entry name" value="PRK11784.1-3"/>
    <property type="match status" value="1"/>
</dbReference>
<protein>
    <submittedName>
        <fullName evidence="3">Selenophosphate-dependent tRNA 2-selenouridine synthase</fullName>
    </submittedName>
</protein>
<feature type="domain" description="Rhodanese" evidence="2">
    <location>
        <begin position="19"/>
        <end position="143"/>
    </location>
</feature>
<organism evidence="3">
    <name type="scientific">hydrothermal vent metagenome</name>
    <dbReference type="NCBI Taxonomy" id="652676"/>
    <lineage>
        <taxon>unclassified sequences</taxon>
        <taxon>metagenomes</taxon>
        <taxon>ecological metagenomes</taxon>
    </lineage>
</organism>
<dbReference type="PROSITE" id="PS50206">
    <property type="entry name" value="RHODANESE_3"/>
    <property type="match status" value="1"/>
</dbReference>
<dbReference type="InterPro" id="IPR017582">
    <property type="entry name" value="SelU"/>
</dbReference>